<dbReference type="SUPFAM" id="SSF48695">
    <property type="entry name" value="Multiheme cytochromes"/>
    <property type="match status" value="1"/>
</dbReference>
<dbReference type="PANTHER" id="PTHR35038">
    <property type="entry name" value="DISSIMILATORY SULFITE REDUCTASE SIRA"/>
    <property type="match status" value="1"/>
</dbReference>
<dbReference type="PANTHER" id="PTHR35038:SF8">
    <property type="entry name" value="C-TYPE POLYHEME CYTOCHROME OMCC"/>
    <property type="match status" value="1"/>
</dbReference>
<keyword evidence="1 2" id="KW-0732">Signal</keyword>
<protein>
    <submittedName>
        <fullName evidence="3">Cytochrome c family protein</fullName>
    </submittedName>
</protein>
<feature type="signal peptide" evidence="2">
    <location>
        <begin position="1"/>
        <end position="20"/>
    </location>
</feature>
<dbReference type="Proteomes" id="UP001060414">
    <property type="component" value="Chromosome"/>
</dbReference>
<reference evidence="3" key="1">
    <citation type="journal article" date="2022" name="Environ. Microbiol.">
        <title>Geoalkalibacter halelectricus SAP #1 sp. nov. possessing extracellular electron transfer and mineral#reducing capabilities from a haloalkaline environment.</title>
        <authorList>
            <person name="Yadav S."/>
            <person name="Singh R."/>
            <person name="Sundharam S.S."/>
            <person name="Chaudhary S."/>
            <person name="Krishnamurthi S."/>
            <person name="Patil S.A."/>
        </authorList>
    </citation>
    <scope>NUCLEOTIDE SEQUENCE</scope>
    <source>
        <strain evidence="3">SAP-1</strain>
    </source>
</reference>
<evidence type="ECO:0000256" key="2">
    <source>
        <dbReference type="SAM" id="SignalP"/>
    </source>
</evidence>
<gene>
    <name evidence="3" type="ORF">L9S41_01960</name>
</gene>
<evidence type="ECO:0000256" key="1">
    <source>
        <dbReference type="ARBA" id="ARBA00022729"/>
    </source>
</evidence>
<name>A0ABY5ZM50_9BACT</name>
<dbReference type="InterPro" id="IPR051829">
    <property type="entry name" value="Multiheme_Cytochr_ET"/>
</dbReference>
<dbReference type="RefSeq" id="WP_260748530.1">
    <property type="nucleotide sequence ID" value="NZ_CP092109.1"/>
</dbReference>
<accession>A0ABY5ZM50</accession>
<dbReference type="PROSITE" id="PS51257">
    <property type="entry name" value="PROKAR_LIPOPROTEIN"/>
    <property type="match status" value="1"/>
</dbReference>
<sequence>MKKRSLFLIMSLLLAGPLMLAGCGSDSGDLPVPTDQVELSGVFAGPDSCVLCHLDIHSEWKDSWHTLKATYGPAFEGQNAGLKNVNPWTIENWDKLLAHMILDQVGSSTAENSFRDANRDELGGLLAFRNNDLILTADTFDLEEDVAIVVGATRKQRYAVYYDGSEVESAYLAYTRNGGIRYEIMTEETWAAGGGNGNLPLLAGEVLYKPGDPSSGTPKLFTFPGNKDRAGYNFLFIEVQLDREVLRASPNNYSEHRSWQERCIGCHTTGFDPKAWNDAKEEFKEGERDHLKDLFIADIRISCESCHGPGARHARTARAEHIIHPDKLTGEHRKMVCEQCHTRTNGNTMFGGGANDNRGFVLGEHVYTDVMDYVRPAWGEGSRAVSADGKGRRDHQQDMDIRLSEYIHLEIEGKQQSFHGGQACFDCHNAHGVGSRGSLANTNLLRTTTEVFNGTLRLKDTRQNMCANCHGGTTAILDIFNGAAGWPAYGNDWDDNPSFFGGNGGRSARKSHVFSSVFYVDNGEIKRRSLGLEPEDYIWAVKDGVYNAIWPWEVKLYTEEPIAERYQGYEIVYGPKP</sequence>
<keyword evidence="4" id="KW-1185">Reference proteome</keyword>
<evidence type="ECO:0000313" key="3">
    <source>
        <dbReference type="EMBL" id="UWZ80173.1"/>
    </source>
</evidence>
<dbReference type="EMBL" id="CP092109">
    <property type="protein sequence ID" value="UWZ80173.1"/>
    <property type="molecule type" value="Genomic_DNA"/>
</dbReference>
<dbReference type="Gene3D" id="1.10.1130.10">
    <property type="entry name" value="Flavocytochrome C3, Chain A"/>
    <property type="match status" value="1"/>
</dbReference>
<dbReference type="InterPro" id="IPR036280">
    <property type="entry name" value="Multihaem_cyt_sf"/>
</dbReference>
<feature type="chain" id="PRO_5045936437" evidence="2">
    <location>
        <begin position="21"/>
        <end position="577"/>
    </location>
</feature>
<evidence type="ECO:0000313" key="4">
    <source>
        <dbReference type="Proteomes" id="UP001060414"/>
    </source>
</evidence>
<proteinExistence type="predicted"/>
<organism evidence="3 4">
    <name type="scientific">Geoalkalibacter halelectricus</name>
    <dbReference type="NCBI Taxonomy" id="2847045"/>
    <lineage>
        <taxon>Bacteria</taxon>
        <taxon>Pseudomonadati</taxon>
        <taxon>Thermodesulfobacteriota</taxon>
        <taxon>Desulfuromonadia</taxon>
        <taxon>Desulfuromonadales</taxon>
        <taxon>Geoalkalibacteraceae</taxon>
        <taxon>Geoalkalibacter</taxon>
    </lineage>
</organism>